<dbReference type="InterPro" id="IPR010982">
    <property type="entry name" value="Lambda_DNA-bd_dom_sf"/>
</dbReference>
<keyword evidence="3" id="KW-1185">Reference proteome</keyword>
<dbReference type="Gene3D" id="1.10.260.40">
    <property type="entry name" value="lambda repressor-like DNA-binding domains"/>
    <property type="match status" value="1"/>
</dbReference>
<dbReference type="SUPFAM" id="SSF47413">
    <property type="entry name" value="lambda repressor-like DNA-binding domains"/>
    <property type="match status" value="1"/>
</dbReference>
<dbReference type="Pfam" id="PF22495">
    <property type="entry name" value="HTH_92"/>
    <property type="match status" value="1"/>
</dbReference>
<name>A0ABV4UAD0_9RHOO</name>
<protein>
    <submittedName>
        <fullName evidence="2">XRE family transcriptional regulator</fullName>
    </submittedName>
</protein>
<feature type="domain" description="RsaL-like HTH" evidence="1">
    <location>
        <begin position="26"/>
        <end position="69"/>
    </location>
</feature>
<dbReference type="RefSeq" id="WP_418889934.1">
    <property type="nucleotide sequence ID" value="NZ_JBEUWX010000001.1"/>
</dbReference>
<proteinExistence type="predicted"/>
<evidence type="ECO:0000259" key="1">
    <source>
        <dbReference type="Pfam" id="PF22495"/>
    </source>
</evidence>
<evidence type="ECO:0000313" key="3">
    <source>
        <dbReference type="Proteomes" id="UP001574673"/>
    </source>
</evidence>
<dbReference type="CDD" id="cd00093">
    <property type="entry name" value="HTH_XRE"/>
    <property type="match status" value="1"/>
</dbReference>
<sequence length="88" mass="9697">MMTQPKASKVSKAPQLLIQSGEQAAALRKKLGINQSVFWSRIRVTQSGGSRYESGRKLPHTVQLLLHLAYASEAQAHTLLDALRKNDA</sequence>
<organism evidence="2 3">
    <name type="scientific">Dentiradicibacter hellwigii</name>
    <dbReference type="NCBI Taxonomy" id="3149053"/>
    <lineage>
        <taxon>Bacteria</taxon>
        <taxon>Pseudomonadati</taxon>
        <taxon>Pseudomonadota</taxon>
        <taxon>Betaproteobacteria</taxon>
        <taxon>Rhodocyclales</taxon>
        <taxon>Rhodocyclaceae</taxon>
        <taxon>Dentiradicibacter</taxon>
    </lineage>
</organism>
<dbReference type="Proteomes" id="UP001574673">
    <property type="component" value="Unassembled WGS sequence"/>
</dbReference>
<gene>
    <name evidence="2" type="ORF">ABCS64_00200</name>
</gene>
<accession>A0ABV4UAD0</accession>
<dbReference type="InterPro" id="IPR001387">
    <property type="entry name" value="Cro/C1-type_HTH"/>
</dbReference>
<dbReference type="EMBL" id="JBEUWX010000001">
    <property type="protein sequence ID" value="MFA9948760.1"/>
    <property type="molecule type" value="Genomic_DNA"/>
</dbReference>
<dbReference type="InterPro" id="IPR055172">
    <property type="entry name" value="HTH_RsaL-like"/>
</dbReference>
<evidence type="ECO:0000313" key="2">
    <source>
        <dbReference type="EMBL" id="MFA9948760.1"/>
    </source>
</evidence>
<reference evidence="3" key="1">
    <citation type="submission" date="2024-06" db="EMBL/GenBank/DDBJ databases">
        <title>Radixoralia hellwigii gen. nov., sp nov., isolated from a root canal in the human oral cavity.</title>
        <authorList>
            <person name="Bartsch S."/>
            <person name="Wittmer A."/>
            <person name="Schulz A.-K."/>
            <person name="Neumann-Schaal M."/>
            <person name="Wolf J."/>
            <person name="Gronow S."/>
            <person name="Tennert C."/>
            <person name="Haecker G."/>
            <person name="Cieplik F."/>
            <person name="Al-Ahmad A."/>
        </authorList>
    </citation>
    <scope>NUCLEOTIDE SEQUENCE [LARGE SCALE GENOMIC DNA]</scope>
    <source>
        <strain evidence="3">Wk13</strain>
    </source>
</reference>
<comment type="caution">
    <text evidence="2">The sequence shown here is derived from an EMBL/GenBank/DDBJ whole genome shotgun (WGS) entry which is preliminary data.</text>
</comment>